<protein>
    <submittedName>
        <fullName evidence="1">Uncharacterized protein</fullName>
    </submittedName>
</protein>
<evidence type="ECO:0000313" key="2">
    <source>
        <dbReference type="Proteomes" id="UP001241377"/>
    </source>
</evidence>
<reference evidence="1" key="1">
    <citation type="submission" date="2023-04" db="EMBL/GenBank/DDBJ databases">
        <title>Draft Genome sequencing of Naganishia species isolated from polar environments using Oxford Nanopore Technology.</title>
        <authorList>
            <person name="Leo P."/>
            <person name="Venkateswaran K."/>
        </authorList>
    </citation>
    <scope>NUCLEOTIDE SEQUENCE</scope>
    <source>
        <strain evidence="1">MNA-CCFEE 5261</strain>
    </source>
</reference>
<dbReference type="Proteomes" id="UP001241377">
    <property type="component" value="Unassembled WGS sequence"/>
</dbReference>
<name>A0ACC2WCK8_9TREE</name>
<organism evidence="1 2">
    <name type="scientific">Naganishia cerealis</name>
    <dbReference type="NCBI Taxonomy" id="610337"/>
    <lineage>
        <taxon>Eukaryota</taxon>
        <taxon>Fungi</taxon>
        <taxon>Dikarya</taxon>
        <taxon>Basidiomycota</taxon>
        <taxon>Agaricomycotina</taxon>
        <taxon>Tremellomycetes</taxon>
        <taxon>Filobasidiales</taxon>
        <taxon>Filobasidiaceae</taxon>
        <taxon>Naganishia</taxon>
    </lineage>
</organism>
<gene>
    <name evidence="1" type="ORF">QFC19_002312</name>
</gene>
<accession>A0ACC2WCK8</accession>
<keyword evidence="2" id="KW-1185">Reference proteome</keyword>
<sequence>MSRRIQQRMTFILIARQRDEHIISIAKRTAPQLKIIIKDGHNLLDPELVVKKGNGGKCISTLVAWKKAAAKVGDVPRPLPTIRWLPDPGSILLPSINAQSSSMNGHVGDAKMDGPFAHLKGENVNHDIMDEALFDCFDSISGPQQDFAVPTLASLGLGEATTSILGGEREALKRLEAFLLDKARTATFSKPASAPTSLEPSTTQLSPYLKFGCLSVRVFYWRAKLIIDEYKPRKGETVTKEPENLLGQVGF</sequence>
<proteinExistence type="predicted"/>
<dbReference type="EMBL" id="JASBWR010000019">
    <property type="protein sequence ID" value="KAJ9108596.1"/>
    <property type="molecule type" value="Genomic_DNA"/>
</dbReference>
<evidence type="ECO:0000313" key="1">
    <source>
        <dbReference type="EMBL" id="KAJ9108596.1"/>
    </source>
</evidence>
<comment type="caution">
    <text evidence="1">The sequence shown here is derived from an EMBL/GenBank/DDBJ whole genome shotgun (WGS) entry which is preliminary data.</text>
</comment>